<dbReference type="AlphaFoldDB" id="A0A6A4HKQ7"/>
<evidence type="ECO:0000313" key="2">
    <source>
        <dbReference type="EMBL" id="KAE9397647.1"/>
    </source>
</evidence>
<dbReference type="InterPro" id="IPR001138">
    <property type="entry name" value="Zn2Cys6_DnaBD"/>
</dbReference>
<reference evidence="2" key="1">
    <citation type="journal article" date="2019" name="Environ. Microbiol.">
        <title>Fungal ecological strategies reflected in gene transcription - a case study of two litter decomposers.</title>
        <authorList>
            <person name="Barbi F."/>
            <person name="Kohler A."/>
            <person name="Barry K."/>
            <person name="Baskaran P."/>
            <person name="Daum C."/>
            <person name="Fauchery L."/>
            <person name="Ihrmark K."/>
            <person name="Kuo A."/>
            <person name="LaButti K."/>
            <person name="Lipzen A."/>
            <person name="Morin E."/>
            <person name="Grigoriev I.V."/>
            <person name="Henrissat B."/>
            <person name="Lindahl B."/>
            <person name="Martin F."/>
        </authorList>
    </citation>
    <scope>NUCLEOTIDE SEQUENCE</scope>
    <source>
        <strain evidence="2">JB14</strain>
    </source>
</reference>
<protein>
    <recommendedName>
        <fullName evidence="1">Zn(2)-C6 fungal-type domain-containing protein</fullName>
    </recommendedName>
</protein>
<evidence type="ECO:0000259" key="1">
    <source>
        <dbReference type="PROSITE" id="PS50048"/>
    </source>
</evidence>
<dbReference type="GO" id="GO:0000981">
    <property type="term" value="F:DNA-binding transcription factor activity, RNA polymerase II-specific"/>
    <property type="evidence" value="ECO:0007669"/>
    <property type="project" value="InterPro"/>
</dbReference>
<evidence type="ECO:0000313" key="3">
    <source>
        <dbReference type="Proteomes" id="UP000799118"/>
    </source>
</evidence>
<organism evidence="2 3">
    <name type="scientific">Gymnopus androsaceus JB14</name>
    <dbReference type="NCBI Taxonomy" id="1447944"/>
    <lineage>
        <taxon>Eukaryota</taxon>
        <taxon>Fungi</taxon>
        <taxon>Dikarya</taxon>
        <taxon>Basidiomycota</taxon>
        <taxon>Agaricomycotina</taxon>
        <taxon>Agaricomycetes</taxon>
        <taxon>Agaricomycetidae</taxon>
        <taxon>Agaricales</taxon>
        <taxon>Marasmiineae</taxon>
        <taxon>Omphalotaceae</taxon>
        <taxon>Gymnopus</taxon>
    </lineage>
</organism>
<name>A0A6A4HKQ7_9AGAR</name>
<keyword evidence="3" id="KW-1185">Reference proteome</keyword>
<accession>A0A6A4HKQ7</accession>
<dbReference type="InterPro" id="IPR036864">
    <property type="entry name" value="Zn2-C6_fun-type_DNA-bd_sf"/>
</dbReference>
<dbReference type="Proteomes" id="UP000799118">
    <property type="component" value="Unassembled WGS sequence"/>
</dbReference>
<proteinExistence type="predicted"/>
<dbReference type="GO" id="GO:0008270">
    <property type="term" value="F:zinc ion binding"/>
    <property type="evidence" value="ECO:0007669"/>
    <property type="project" value="InterPro"/>
</dbReference>
<gene>
    <name evidence="2" type="ORF">BT96DRAFT_66107</name>
</gene>
<dbReference type="SUPFAM" id="SSF57701">
    <property type="entry name" value="Zn2/Cys6 DNA-binding domain"/>
    <property type="match status" value="1"/>
</dbReference>
<dbReference type="PROSITE" id="PS50048">
    <property type="entry name" value="ZN2_CY6_FUNGAL_2"/>
    <property type="match status" value="1"/>
</dbReference>
<feature type="domain" description="Zn(2)-C6 fungal-type" evidence="1">
    <location>
        <begin position="38"/>
        <end position="71"/>
    </location>
</feature>
<dbReference type="EMBL" id="ML769494">
    <property type="protein sequence ID" value="KAE9397647.1"/>
    <property type="molecule type" value="Genomic_DNA"/>
</dbReference>
<dbReference type="CDD" id="cd00067">
    <property type="entry name" value="GAL4"/>
    <property type="match status" value="1"/>
</dbReference>
<sequence length="212" mass="23178">MSFEIKFYTPQTPSPVDPHPLSLNAKGMSRSKAQTWRACDHCYRVKRRCERPGGVGTPCTCCKKSNKECTLLRAMNLRCGPKQGSQKRRNTTQNAIFHHQRNFDPSDFVPAPDVTLTPSSDSGIPEVSIEGLDLSESEMMTSSSGASSSSLESAMITDYNDGEISAGYQASGAVDHTMSAPSTSQYIYSFEISQTAGFVQSFYLSAHAHTQN</sequence>